<protein>
    <submittedName>
        <fullName evidence="6">Nitrite reductase (NAD(P)H) small subunit</fullName>
    </submittedName>
</protein>
<dbReference type="EMBL" id="JBBKTW010000003">
    <property type="protein sequence ID" value="MEN2988442.1"/>
    <property type="molecule type" value="Genomic_DNA"/>
</dbReference>
<proteinExistence type="predicted"/>
<keyword evidence="2" id="KW-0479">Metal-binding</keyword>
<dbReference type="CDD" id="cd03530">
    <property type="entry name" value="Rieske_NirD_small_Bacillus"/>
    <property type="match status" value="1"/>
</dbReference>
<sequence>MNALIDTGHSDMTDWIDCGTVDQLPLRGARVIRHAGGSIAVFRPAQGLPAAINNACPHKAGPLADGMVHGRSVSCPLHGRVFDLDSGRAAAPDRDCVTRYPVAVTVDGRVLVRLRPLSPAAPAGAAIMPNPVMPSPVMPGPVTTLTEAAE</sequence>
<keyword evidence="3" id="KW-0408">Iron</keyword>
<evidence type="ECO:0000256" key="1">
    <source>
        <dbReference type="ARBA" id="ARBA00022714"/>
    </source>
</evidence>
<feature type="domain" description="Rieske" evidence="5">
    <location>
        <begin position="15"/>
        <end position="111"/>
    </location>
</feature>
<organism evidence="6 7">
    <name type="scientific">Tistrella arctica</name>
    <dbReference type="NCBI Taxonomy" id="3133430"/>
    <lineage>
        <taxon>Bacteria</taxon>
        <taxon>Pseudomonadati</taxon>
        <taxon>Pseudomonadota</taxon>
        <taxon>Alphaproteobacteria</taxon>
        <taxon>Geminicoccales</taxon>
        <taxon>Geminicoccaceae</taxon>
        <taxon>Tistrella</taxon>
    </lineage>
</organism>
<keyword evidence="4" id="KW-0411">Iron-sulfur</keyword>
<dbReference type="PANTHER" id="PTHR21496">
    <property type="entry name" value="FERREDOXIN-RELATED"/>
    <property type="match status" value="1"/>
</dbReference>
<dbReference type="Gene3D" id="2.102.10.10">
    <property type="entry name" value="Rieske [2Fe-2S] iron-sulphur domain"/>
    <property type="match status" value="1"/>
</dbReference>
<dbReference type="PANTHER" id="PTHR21496:SF23">
    <property type="entry name" value="3-PHENYLPROPIONATE_CINNAMIC ACID DIOXYGENASE FERREDOXIN SUBUNIT"/>
    <property type="match status" value="1"/>
</dbReference>
<comment type="caution">
    <text evidence="6">The sequence shown here is derived from an EMBL/GenBank/DDBJ whole genome shotgun (WGS) entry which is preliminary data.</text>
</comment>
<accession>A0ABU9YI70</accession>
<evidence type="ECO:0000256" key="2">
    <source>
        <dbReference type="ARBA" id="ARBA00022723"/>
    </source>
</evidence>
<keyword evidence="1" id="KW-0001">2Fe-2S</keyword>
<reference evidence="6 7" key="1">
    <citation type="submission" date="2024-03" db="EMBL/GenBank/DDBJ databases">
        <title>High-quality draft genome sequencing of Tistrella sp. BH-R2-4.</title>
        <authorList>
            <person name="Dong C."/>
        </authorList>
    </citation>
    <scope>NUCLEOTIDE SEQUENCE [LARGE SCALE GENOMIC DNA]</scope>
    <source>
        <strain evidence="6 7">BH-R2-4</strain>
    </source>
</reference>
<evidence type="ECO:0000256" key="4">
    <source>
        <dbReference type="ARBA" id="ARBA00023014"/>
    </source>
</evidence>
<evidence type="ECO:0000259" key="5">
    <source>
        <dbReference type="PROSITE" id="PS51296"/>
    </source>
</evidence>
<evidence type="ECO:0000313" key="6">
    <source>
        <dbReference type="EMBL" id="MEN2988442.1"/>
    </source>
</evidence>
<dbReference type="InterPro" id="IPR036922">
    <property type="entry name" value="Rieske_2Fe-2S_sf"/>
</dbReference>
<name>A0ABU9YI70_9PROT</name>
<dbReference type="Proteomes" id="UP001413721">
    <property type="component" value="Unassembled WGS sequence"/>
</dbReference>
<dbReference type="Pfam" id="PF00355">
    <property type="entry name" value="Rieske"/>
    <property type="match status" value="1"/>
</dbReference>
<dbReference type="SUPFAM" id="SSF50022">
    <property type="entry name" value="ISP domain"/>
    <property type="match status" value="1"/>
</dbReference>
<dbReference type="PROSITE" id="PS51296">
    <property type="entry name" value="RIESKE"/>
    <property type="match status" value="1"/>
</dbReference>
<keyword evidence="7" id="KW-1185">Reference proteome</keyword>
<gene>
    <name evidence="6" type="ORF">WG926_09020</name>
</gene>
<dbReference type="RefSeq" id="WP_345934747.1">
    <property type="nucleotide sequence ID" value="NZ_JBBKTV010000008.1"/>
</dbReference>
<dbReference type="InterPro" id="IPR017941">
    <property type="entry name" value="Rieske_2Fe-2S"/>
</dbReference>
<evidence type="ECO:0000313" key="7">
    <source>
        <dbReference type="Proteomes" id="UP001413721"/>
    </source>
</evidence>
<evidence type="ECO:0000256" key="3">
    <source>
        <dbReference type="ARBA" id="ARBA00023004"/>
    </source>
</evidence>